<dbReference type="EMBL" id="JAUCMV010000003">
    <property type="protein sequence ID" value="KAK0408375.1"/>
    <property type="molecule type" value="Genomic_DNA"/>
</dbReference>
<dbReference type="Proteomes" id="UP001175271">
    <property type="component" value="Unassembled WGS sequence"/>
</dbReference>
<gene>
    <name evidence="1" type="ORF">QR680_003915</name>
</gene>
<accession>A0AA39HN41</accession>
<evidence type="ECO:0000313" key="2">
    <source>
        <dbReference type="Proteomes" id="UP001175271"/>
    </source>
</evidence>
<keyword evidence="2" id="KW-1185">Reference proteome</keyword>
<reference evidence="1" key="1">
    <citation type="submission" date="2023-06" db="EMBL/GenBank/DDBJ databases">
        <title>Genomic analysis of the entomopathogenic nematode Steinernema hermaphroditum.</title>
        <authorList>
            <person name="Schwarz E.M."/>
            <person name="Heppert J.K."/>
            <person name="Baniya A."/>
            <person name="Schwartz H.T."/>
            <person name="Tan C.-H."/>
            <person name="Antoshechkin I."/>
            <person name="Sternberg P.W."/>
            <person name="Goodrich-Blair H."/>
            <person name="Dillman A.R."/>
        </authorList>
    </citation>
    <scope>NUCLEOTIDE SEQUENCE</scope>
    <source>
        <strain evidence="1">PS9179</strain>
        <tissue evidence="1">Whole animal</tissue>
    </source>
</reference>
<sequence>MDDLPHGFIDDVLSLQPEKNYYVFSQLSGLFGAVAQIWAENWFYCQVRLCYNNSTKKISYRINKSKGYGAPLATNIDIRGAELRYCKKIELHIVSNEAASKTATSKQFSAFLDDLKRFSFELIISETISYDTSAILYHIPKDIEFIRIDTVGVFNQELDDIVERSLPRGKLDYLSCDEYWVRKSARTRVNAFIGYSIRIMACFGLSESNCKCVKELLWQWLSAPQIFKKNKAFWGRHALNTLSPALFKRMDGAVDDEIKALSFASGFRNDRQAFFEMRHPKRGFADRRTIVAFFSDERMDDKTFEQCVEHGSRWYNVLFL</sequence>
<name>A0AA39HN41_9BILA</name>
<organism evidence="1 2">
    <name type="scientific">Steinernema hermaphroditum</name>
    <dbReference type="NCBI Taxonomy" id="289476"/>
    <lineage>
        <taxon>Eukaryota</taxon>
        <taxon>Metazoa</taxon>
        <taxon>Ecdysozoa</taxon>
        <taxon>Nematoda</taxon>
        <taxon>Chromadorea</taxon>
        <taxon>Rhabditida</taxon>
        <taxon>Tylenchina</taxon>
        <taxon>Panagrolaimomorpha</taxon>
        <taxon>Strongyloidoidea</taxon>
        <taxon>Steinernematidae</taxon>
        <taxon>Steinernema</taxon>
    </lineage>
</organism>
<protein>
    <submittedName>
        <fullName evidence="1">Uncharacterized protein</fullName>
    </submittedName>
</protein>
<evidence type="ECO:0000313" key="1">
    <source>
        <dbReference type="EMBL" id="KAK0408375.1"/>
    </source>
</evidence>
<proteinExistence type="predicted"/>
<comment type="caution">
    <text evidence="1">The sequence shown here is derived from an EMBL/GenBank/DDBJ whole genome shotgun (WGS) entry which is preliminary data.</text>
</comment>
<dbReference type="AlphaFoldDB" id="A0AA39HN41"/>